<protein>
    <recommendedName>
        <fullName evidence="4">Tyrosinase copper-binding domain-containing protein</fullName>
    </recommendedName>
</protein>
<gene>
    <name evidence="5" type="ORF">H4219_005935</name>
</gene>
<dbReference type="SUPFAM" id="SSF48056">
    <property type="entry name" value="Di-copper centre-containing domain"/>
    <property type="match status" value="1"/>
</dbReference>
<dbReference type="PANTHER" id="PTHR11474">
    <property type="entry name" value="TYROSINASE FAMILY MEMBER"/>
    <property type="match status" value="1"/>
</dbReference>
<organism evidence="5 6">
    <name type="scientific">Mycoemilia scoparia</name>
    <dbReference type="NCBI Taxonomy" id="417184"/>
    <lineage>
        <taxon>Eukaryota</taxon>
        <taxon>Fungi</taxon>
        <taxon>Fungi incertae sedis</taxon>
        <taxon>Zoopagomycota</taxon>
        <taxon>Kickxellomycotina</taxon>
        <taxon>Kickxellomycetes</taxon>
        <taxon>Kickxellales</taxon>
        <taxon>Kickxellaceae</taxon>
        <taxon>Mycoemilia</taxon>
    </lineage>
</organism>
<keyword evidence="2" id="KW-0186">Copper</keyword>
<dbReference type="EMBL" id="JANBPU010000448">
    <property type="protein sequence ID" value="KAJ1911445.1"/>
    <property type="molecule type" value="Genomic_DNA"/>
</dbReference>
<name>A0A9W7ZKP7_9FUNG</name>
<dbReference type="InterPro" id="IPR002227">
    <property type="entry name" value="Tyrosinase_Cu-bd"/>
</dbReference>
<evidence type="ECO:0000259" key="4">
    <source>
        <dbReference type="Pfam" id="PF00264"/>
    </source>
</evidence>
<sequence length="457" mass="50781">MFKSIFKCSPTVGLIALGLLFACDLVNAQATCPHNKVRKEVRQLSPKELGAFINGMKRLQDRGVFNWLGRIHNNCYPNVHDNIQLFPWHREALIIIENMLQEYDPEITIPYWDASLDFYQPAASWVFNPSTFGTNGKTNTTGTGGCVVDGFQAHSTNTRLLDSSGRENCLERNFNVDQNTISPWHSPEFVASIIQLSTSLEEFRKLFEYTYHDSVHQTIGGNMGTPWSPSDIFFYLHHSNIDRVWALWQYTHPDLIDDYVGLNGDSTAMSTINDRTDVWNTPIRELTRLGSGKVCFYFDNIGPAGARPPPASVAKGETSLMKHHPLLKLPEHIRRKWFPLGLNLEWMETVLPPIDATRKYSQTRPGNVVVGGAATGNTGILGAGGSIINSLIGGIGGGGGSSSNYGGDGVTIPQPYEIPDSTLVGMARNVTAKRFVERLVRDFVNDMSTSGYRSPYY</sequence>
<evidence type="ECO:0000313" key="6">
    <source>
        <dbReference type="Proteomes" id="UP001150538"/>
    </source>
</evidence>
<evidence type="ECO:0000256" key="1">
    <source>
        <dbReference type="ARBA" id="ARBA00022723"/>
    </source>
</evidence>
<dbReference type="InterPro" id="IPR050316">
    <property type="entry name" value="Tyrosinase/Hemocyanin"/>
</dbReference>
<proteinExistence type="predicted"/>
<dbReference type="PROSITE" id="PS51257">
    <property type="entry name" value="PROKAR_LIPOPROTEIN"/>
    <property type="match status" value="1"/>
</dbReference>
<dbReference type="Proteomes" id="UP001150538">
    <property type="component" value="Unassembled WGS sequence"/>
</dbReference>
<dbReference type="OrthoDB" id="6132182at2759"/>
<feature type="domain" description="Tyrosinase copper-binding" evidence="4">
    <location>
        <begin position="65"/>
        <end position="250"/>
    </location>
</feature>
<keyword evidence="6" id="KW-1185">Reference proteome</keyword>
<accession>A0A9W7ZKP7</accession>
<dbReference type="Pfam" id="PF00264">
    <property type="entry name" value="Tyrosinase"/>
    <property type="match status" value="1"/>
</dbReference>
<feature type="signal peptide" evidence="3">
    <location>
        <begin position="1"/>
        <end position="28"/>
    </location>
</feature>
<dbReference type="PANTHER" id="PTHR11474:SF126">
    <property type="entry name" value="TYROSINASE-LIKE PROTEIN TYR-1-RELATED"/>
    <property type="match status" value="1"/>
</dbReference>
<reference evidence="5" key="1">
    <citation type="submission" date="2022-07" db="EMBL/GenBank/DDBJ databases">
        <title>Phylogenomic reconstructions and comparative analyses of Kickxellomycotina fungi.</title>
        <authorList>
            <person name="Reynolds N.K."/>
            <person name="Stajich J.E."/>
            <person name="Barry K."/>
            <person name="Grigoriev I.V."/>
            <person name="Crous P."/>
            <person name="Smith M.E."/>
        </authorList>
    </citation>
    <scope>NUCLEOTIDE SEQUENCE</scope>
    <source>
        <strain evidence="5">NBRC 100468</strain>
    </source>
</reference>
<dbReference type="Gene3D" id="1.10.1280.10">
    <property type="entry name" value="Di-copper center containing domain from catechol oxidase"/>
    <property type="match status" value="1"/>
</dbReference>
<dbReference type="AlphaFoldDB" id="A0A9W7ZKP7"/>
<dbReference type="InterPro" id="IPR008922">
    <property type="entry name" value="Di-copper_centre_dom_sf"/>
</dbReference>
<comment type="caution">
    <text evidence="5">The sequence shown here is derived from an EMBL/GenBank/DDBJ whole genome shotgun (WGS) entry which is preliminary data.</text>
</comment>
<keyword evidence="3" id="KW-0732">Signal</keyword>
<dbReference type="GO" id="GO:0016491">
    <property type="term" value="F:oxidoreductase activity"/>
    <property type="evidence" value="ECO:0007669"/>
    <property type="project" value="InterPro"/>
</dbReference>
<dbReference type="GO" id="GO:0046872">
    <property type="term" value="F:metal ion binding"/>
    <property type="evidence" value="ECO:0007669"/>
    <property type="project" value="UniProtKB-KW"/>
</dbReference>
<evidence type="ECO:0000313" key="5">
    <source>
        <dbReference type="EMBL" id="KAJ1911445.1"/>
    </source>
</evidence>
<keyword evidence="1" id="KW-0479">Metal-binding</keyword>
<evidence type="ECO:0000256" key="3">
    <source>
        <dbReference type="SAM" id="SignalP"/>
    </source>
</evidence>
<feature type="chain" id="PRO_5040912301" description="Tyrosinase copper-binding domain-containing protein" evidence="3">
    <location>
        <begin position="29"/>
        <end position="457"/>
    </location>
</feature>
<dbReference type="PRINTS" id="PR00092">
    <property type="entry name" value="TYROSINASE"/>
</dbReference>
<evidence type="ECO:0000256" key="2">
    <source>
        <dbReference type="ARBA" id="ARBA00023008"/>
    </source>
</evidence>